<keyword evidence="2" id="KW-0012">Acyltransferase</keyword>
<evidence type="ECO:0000259" key="3">
    <source>
        <dbReference type="Pfam" id="PF07167"/>
    </source>
</evidence>
<keyword evidence="1" id="KW-0808">Transferase</keyword>
<dbReference type="Pfam" id="PF07167">
    <property type="entry name" value="PhaC_N"/>
    <property type="match status" value="1"/>
</dbReference>
<dbReference type="Gene3D" id="3.40.50.1820">
    <property type="entry name" value="alpha/beta hydrolase"/>
    <property type="match status" value="1"/>
</dbReference>
<reference evidence="4" key="1">
    <citation type="submission" date="2020-10" db="EMBL/GenBank/DDBJ databases">
        <title>An improved Amphimedon queenslandica hologenome assembly reveals how three proteobacterial symbionts can extend the metabolic phenotypic of their marine sponge host.</title>
        <authorList>
            <person name="Degnan B."/>
            <person name="Degnan S."/>
            <person name="Xiang X."/>
        </authorList>
    </citation>
    <scope>NUCLEOTIDE SEQUENCE</scope>
    <source>
        <strain evidence="4">AqS2</strain>
    </source>
</reference>
<name>A0A930UHE4_9GAMM</name>
<dbReference type="PANTHER" id="PTHR36837:SF5">
    <property type="entry name" value="POLY-3-HYDROXYBUTYRATE SYNTHASE"/>
    <property type="match status" value="1"/>
</dbReference>
<evidence type="ECO:0000256" key="1">
    <source>
        <dbReference type="ARBA" id="ARBA00022679"/>
    </source>
</evidence>
<dbReference type="GO" id="GO:0016787">
    <property type="term" value="F:hydrolase activity"/>
    <property type="evidence" value="ECO:0007669"/>
    <property type="project" value="UniProtKB-KW"/>
</dbReference>
<dbReference type="PANTHER" id="PTHR36837">
    <property type="entry name" value="POLY(3-HYDROXYALKANOATE) POLYMERASE SUBUNIT PHAC"/>
    <property type="match status" value="1"/>
</dbReference>
<dbReference type="GO" id="GO:0016746">
    <property type="term" value="F:acyltransferase activity"/>
    <property type="evidence" value="ECO:0007669"/>
    <property type="project" value="UniProtKB-KW"/>
</dbReference>
<dbReference type="AlphaFoldDB" id="A0A930UHE4"/>
<protein>
    <submittedName>
        <fullName evidence="4">Alpha/beta fold hydrolase</fullName>
    </submittedName>
</protein>
<keyword evidence="4" id="KW-0378">Hydrolase</keyword>
<dbReference type="EMBL" id="JADHEI010000050">
    <property type="protein sequence ID" value="MBF2735723.1"/>
    <property type="molecule type" value="Genomic_DNA"/>
</dbReference>
<proteinExistence type="predicted"/>
<evidence type="ECO:0000313" key="4">
    <source>
        <dbReference type="EMBL" id="MBF2735723.1"/>
    </source>
</evidence>
<dbReference type="Proteomes" id="UP000604381">
    <property type="component" value="Unassembled WGS sequence"/>
</dbReference>
<organism evidence="4 5">
    <name type="scientific">Candidatus Amphirhobacter heronislandensis</name>
    <dbReference type="NCBI Taxonomy" id="1732024"/>
    <lineage>
        <taxon>Bacteria</taxon>
        <taxon>Pseudomonadati</taxon>
        <taxon>Pseudomonadota</taxon>
        <taxon>Gammaproteobacteria</taxon>
        <taxon>Candidatus Tethybacterales</taxon>
        <taxon>Candidatus Tethybacteraceae</taxon>
        <taxon>Candidatus Amphirhobacter</taxon>
    </lineage>
</organism>
<dbReference type="GO" id="GO:0042619">
    <property type="term" value="P:poly-hydroxybutyrate biosynthetic process"/>
    <property type="evidence" value="ECO:0007669"/>
    <property type="project" value="InterPro"/>
</dbReference>
<accession>A0A930UHE4</accession>
<feature type="domain" description="Poly-beta-hydroxybutyrate polymerase N-terminal" evidence="3">
    <location>
        <begin position="90"/>
        <end position="256"/>
    </location>
</feature>
<evidence type="ECO:0000313" key="5">
    <source>
        <dbReference type="Proteomes" id="UP000604381"/>
    </source>
</evidence>
<dbReference type="SUPFAM" id="SSF53474">
    <property type="entry name" value="alpha/beta-Hydrolases"/>
    <property type="match status" value="1"/>
</dbReference>
<dbReference type="InterPro" id="IPR029058">
    <property type="entry name" value="AB_hydrolase_fold"/>
</dbReference>
<gene>
    <name evidence="4" type="ORF">ISN26_06600</name>
</gene>
<sequence>MRRIIKAPAMARDDDTDGRTADGGAAFPFAGDRRFAPVWRKFLGALGARPERLQEHVAAQAQLFAAIAGAGAGAEQGNGAANGADKGGRKDRRFAHEDWEANPFYRYLKESYELNASLMREVAADIELDDGERHALEFMLKQLTSAMSPSNHPLTNPEVARATVATQGENLRRGMDNYLADVRAGAITLSDPEAFEVGRDLAVTPGKVIAQNHLMQLIEYAPTQAKTRARPLLIVPPCINKYYILDLSERDSFIRHLLDEGFRVFLVSWVNAGPAQRALGWDDYVAAGVIEAIETACAASGQEKINVLGYCIGGTLLACALAVMRANGAERAASMSMLTAFVDFCDTGDIGLFVDKEKEFAAGGLFSGLELQRTFGYLRPDDLVWPYVVRSYMLGEKPQPFNILHWNGDSTNLPGRMYAWYLRHTYLDNDLKDGVRVCGTDIKIAGIDLPGMYVACERDHIVPWAAAYASARTASKQAEFVLAASGHVAGVVNPPAKGKGYYHVAPGALGARADGWRAKARRHEGSWWPHFAAWLKKRSGRLVAAPKPADGWRHRAIEDAPGSYVTAPRPPTD</sequence>
<dbReference type="InterPro" id="IPR010941">
    <property type="entry name" value="PhaC_N"/>
</dbReference>
<evidence type="ECO:0000256" key="2">
    <source>
        <dbReference type="ARBA" id="ARBA00023315"/>
    </source>
</evidence>
<comment type="caution">
    <text evidence="4">The sequence shown here is derived from an EMBL/GenBank/DDBJ whole genome shotgun (WGS) entry which is preliminary data.</text>
</comment>
<keyword evidence="5" id="KW-1185">Reference proteome</keyword>
<dbReference type="InterPro" id="IPR051321">
    <property type="entry name" value="PHA/PHB_synthase"/>
</dbReference>